<dbReference type="CDD" id="cd07209">
    <property type="entry name" value="Pat_hypo_Ecoli_Z1214_like"/>
    <property type="match status" value="1"/>
</dbReference>
<proteinExistence type="predicted"/>
<keyword evidence="3 4" id="KW-0443">Lipid metabolism</keyword>
<feature type="domain" description="PNPLA" evidence="5">
    <location>
        <begin position="5"/>
        <end position="175"/>
    </location>
</feature>
<evidence type="ECO:0000256" key="2">
    <source>
        <dbReference type="ARBA" id="ARBA00022963"/>
    </source>
</evidence>
<protein>
    <submittedName>
        <fullName evidence="6">Alpha/beta hydrolase</fullName>
    </submittedName>
</protein>
<feature type="short sequence motif" description="DGA/G" evidence="4">
    <location>
        <begin position="162"/>
        <end position="164"/>
    </location>
</feature>
<dbReference type="RefSeq" id="WP_128641612.1">
    <property type="nucleotide sequence ID" value="NZ_CP008947.1"/>
</dbReference>
<feature type="active site" description="Proton acceptor" evidence="4">
    <location>
        <position position="162"/>
    </location>
</feature>
<name>A0A076EV95_RHOOP</name>
<reference evidence="6 7" key="1">
    <citation type="submission" date="2014-07" db="EMBL/GenBank/DDBJ databases">
        <title>Genome Sequence of Rhodococcus opacus Strain R7, a Biodegrader of Mono- and Polycyclic Aromatic Hydrocarbons.</title>
        <authorList>
            <person name="Di Gennaro P."/>
            <person name="Zampolli J."/>
            <person name="Presti I."/>
            <person name="Cappelletti M."/>
            <person name="D'Ursi P."/>
            <person name="Orro A."/>
            <person name="Mezzelani A."/>
            <person name="Milanesi L."/>
        </authorList>
    </citation>
    <scope>NUCLEOTIDE SEQUENCE [LARGE SCALE GENOMIC DNA]</scope>
    <source>
        <strain evidence="6 7">R7</strain>
    </source>
</reference>
<feature type="active site" description="Nucleophile" evidence="4">
    <location>
        <position position="38"/>
    </location>
</feature>
<evidence type="ECO:0000256" key="3">
    <source>
        <dbReference type="ARBA" id="ARBA00023098"/>
    </source>
</evidence>
<comment type="caution">
    <text evidence="4">Lacks conserved residue(s) required for the propagation of feature annotation.</text>
</comment>
<feature type="short sequence motif" description="GXSXG" evidence="4">
    <location>
        <begin position="36"/>
        <end position="40"/>
    </location>
</feature>
<dbReference type="AlphaFoldDB" id="A0A076EV95"/>
<dbReference type="PANTHER" id="PTHR14226">
    <property type="entry name" value="NEUROPATHY TARGET ESTERASE/SWISS CHEESE D.MELANOGASTER"/>
    <property type="match status" value="1"/>
</dbReference>
<sequence length="283" mass="29693">MTTAFVLSGGASLGAIEVGMLQTLIGRGIRPDFIVGTSVGALNGAWLAGGSSDSDLRELADLWRGLTRSAVFPTGLLTGFTGFVGLRNHLVSNRAIRRLLEQNLRFERMEDAPIPLHVIAADVLTGKDVRLSTGPAVDAVTASAALPGILPPVVIDGRALMDGGVVNNTPISHAIELGATTVWVLPTGYACTLSKVPGSALGMGLLGVTLAINQRLALDIERYESAADIRVVPPLCPLDTSPADFGDADELITRAREQTAKWLDEARVVEVGQADLLLPHVHG</sequence>
<dbReference type="eggNOG" id="COG1752">
    <property type="taxonomic scope" value="Bacteria"/>
</dbReference>
<dbReference type="PANTHER" id="PTHR14226:SF57">
    <property type="entry name" value="BLR7027 PROTEIN"/>
    <property type="match status" value="1"/>
</dbReference>
<evidence type="ECO:0000259" key="5">
    <source>
        <dbReference type="PROSITE" id="PS51635"/>
    </source>
</evidence>
<organism evidence="6 7">
    <name type="scientific">Rhodococcus opacus</name>
    <name type="common">Nocardia opaca</name>
    <dbReference type="NCBI Taxonomy" id="37919"/>
    <lineage>
        <taxon>Bacteria</taxon>
        <taxon>Bacillati</taxon>
        <taxon>Actinomycetota</taxon>
        <taxon>Actinomycetes</taxon>
        <taxon>Mycobacteriales</taxon>
        <taxon>Nocardiaceae</taxon>
        <taxon>Rhodococcus</taxon>
    </lineage>
</organism>
<dbReference type="PROSITE" id="PS51635">
    <property type="entry name" value="PNPLA"/>
    <property type="match status" value="1"/>
</dbReference>
<dbReference type="EMBL" id="CP008947">
    <property type="protein sequence ID" value="AII09278.1"/>
    <property type="molecule type" value="Genomic_DNA"/>
</dbReference>
<dbReference type="GO" id="GO:0016042">
    <property type="term" value="P:lipid catabolic process"/>
    <property type="evidence" value="ECO:0007669"/>
    <property type="project" value="UniProtKB-UniRule"/>
</dbReference>
<dbReference type="Pfam" id="PF01734">
    <property type="entry name" value="Patatin"/>
    <property type="match status" value="1"/>
</dbReference>
<gene>
    <name evidence="6" type="ORF">EP51_33425</name>
</gene>
<evidence type="ECO:0000256" key="1">
    <source>
        <dbReference type="ARBA" id="ARBA00022801"/>
    </source>
</evidence>
<evidence type="ECO:0000313" key="7">
    <source>
        <dbReference type="Proteomes" id="UP000028488"/>
    </source>
</evidence>
<accession>A0A076EV95</accession>
<dbReference type="GO" id="GO:0016787">
    <property type="term" value="F:hydrolase activity"/>
    <property type="evidence" value="ECO:0007669"/>
    <property type="project" value="UniProtKB-UniRule"/>
</dbReference>
<keyword evidence="1 4" id="KW-0378">Hydrolase</keyword>
<dbReference type="InterPro" id="IPR050301">
    <property type="entry name" value="NTE"/>
</dbReference>
<dbReference type="Gene3D" id="3.40.1090.10">
    <property type="entry name" value="Cytosolic phospholipase A2 catalytic domain"/>
    <property type="match status" value="2"/>
</dbReference>
<dbReference type="SUPFAM" id="SSF52151">
    <property type="entry name" value="FabD/lysophospholipase-like"/>
    <property type="match status" value="1"/>
</dbReference>
<evidence type="ECO:0000313" key="6">
    <source>
        <dbReference type="EMBL" id="AII09278.1"/>
    </source>
</evidence>
<dbReference type="InterPro" id="IPR016035">
    <property type="entry name" value="Acyl_Trfase/lysoPLipase"/>
</dbReference>
<dbReference type="Proteomes" id="UP000028488">
    <property type="component" value="Chromosome"/>
</dbReference>
<evidence type="ECO:0000256" key="4">
    <source>
        <dbReference type="PROSITE-ProRule" id="PRU01161"/>
    </source>
</evidence>
<dbReference type="InterPro" id="IPR002641">
    <property type="entry name" value="PNPLA_dom"/>
</dbReference>
<keyword evidence="2 4" id="KW-0442">Lipid degradation</keyword>